<dbReference type="Proteomes" id="UP000051574">
    <property type="component" value="Unassembled WGS sequence"/>
</dbReference>
<feature type="compositionally biased region" description="Polar residues" evidence="1">
    <location>
        <begin position="111"/>
        <end position="127"/>
    </location>
</feature>
<protein>
    <submittedName>
        <fullName evidence="2">Uncharacterized protein</fullName>
    </submittedName>
</protein>
<feature type="compositionally biased region" description="Polar residues" evidence="1">
    <location>
        <begin position="147"/>
        <end position="166"/>
    </location>
</feature>
<reference evidence="2 3" key="1">
    <citation type="submission" date="2015-09" db="EMBL/GenBank/DDBJ databases">
        <title>Draft genome of the scarab beetle Oryctes borbonicus.</title>
        <authorList>
            <person name="Meyer J.M."/>
            <person name="Markov G.V."/>
            <person name="Baskaran P."/>
            <person name="Herrmann M."/>
            <person name="Sommer R.J."/>
            <person name="Roedelsperger C."/>
        </authorList>
    </citation>
    <scope>NUCLEOTIDE SEQUENCE [LARGE SCALE GENOMIC DNA]</scope>
    <source>
        <strain evidence="2">OB123</strain>
        <tissue evidence="2">Whole animal</tissue>
    </source>
</reference>
<proteinExistence type="predicted"/>
<name>A0A0T6BD84_9SCAR</name>
<dbReference type="AlphaFoldDB" id="A0A0T6BD84"/>
<comment type="caution">
    <text evidence="2">The sequence shown here is derived from an EMBL/GenBank/DDBJ whole genome shotgun (WGS) entry which is preliminary data.</text>
</comment>
<evidence type="ECO:0000256" key="1">
    <source>
        <dbReference type="SAM" id="MobiDB-lite"/>
    </source>
</evidence>
<feature type="region of interest" description="Disordered" evidence="1">
    <location>
        <begin position="111"/>
        <end position="166"/>
    </location>
</feature>
<evidence type="ECO:0000313" key="3">
    <source>
        <dbReference type="Proteomes" id="UP000051574"/>
    </source>
</evidence>
<sequence length="166" mass="18577">MSRKSKTQSKSVPRMRTEEKCLLQEAAERYADTSWRIHHDWYKKMSVPSGVIKNQQYVQKSTNNNIETTSNVYVEAIRNGTANVEIVPTTPKQLRKVIEIQTVQTTCEKVPSSAISQTKQQSDNSRNAIIGATSDPNIFKTRARSGSLPSSSGEVEHNQQNLGTLP</sequence>
<dbReference type="EMBL" id="LJIG01001642">
    <property type="protein sequence ID" value="KRT85298.1"/>
    <property type="molecule type" value="Genomic_DNA"/>
</dbReference>
<keyword evidence="3" id="KW-1185">Reference proteome</keyword>
<organism evidence="2 3">
    <name type="scientific">Oryctes borbonicus</name>
    <dbReference type="NCBI Taxonomy" id="1629725"/>
    <lineage>
        <taxon>Eukaryota</taxon>
        <taxon>Metazoa</taxon>
        <taxon>Ecdysozoa</taxon>
        <taxon>Arthropoda</taxon>
        <taxon>Hexapoda</taxon>
        <taxon>Insecta</taxon>
        <taxon>Pterygota</taxon>
        <taxon>Neoptera</taxon>
        <taxon>Endopterygota</taxon>
        <taxon>Coleoptera</taxon>
        <taxon>Polyphaga</taxon>
        <taxon>Scarabaeiformia</taxon>
        <taxon>Scarabaeidae</taxon>
        <taxon>Dynastinae</taxon>
        <taxon>Oryctes</taxon>
    </lineage>
</organism>
<accession>A0A0T6BD84</accession>
<gene>
    <name evidence="2" type="ORF">AMK59_2020</name>
</gene>
<evidence type="ECO:0000313" key="2">
    <source>
        <dbReference type="EMBL" id="KRT85298.1"/>
    </source>
</evidence>
<dbReference type="OrthoDB" id="6698767at2759"/>